<dbReference type="Gene3D" id="3.40.50.300">
    <property type="entry name" value="P-loop containing nucleotide triphosphate hydrolases"/>
    <property type="match status" value="1"/>
</dbReference>
<dbReference type="Proteomes" id="UP000623467">
    <property type="component" value="Unassembled WGS sequence"/>
</dbReference>
<protein>
    <recommendedName>
        <fullName evidence="3">NACHT domain-containing protein</fullName>
    </recommendedName>
</protein>
<dbReference type="PANTHER" id="PTHR10039:SF17">
    <property type="entry name" value="FUNGAL STAND N-TERMINAL GOODBYE DOMAIN-CONTAINING PROTEIN-RELATED"/>
    <property type="match status" value="1"/>
</dbReference>
<keyword evidence="1" id="KW-0677">Repeat</keyword>
<reference evidence="4" key="1">
    <citation type="submission" date="2020-05" db="EMBL/GenBank/DDBJ databases">
        <title>Mycena genomes resolve the evolution of fungal bioluminescence.</title>
        <authorList>
            <person name="Tsai I.J."/>
        </authorList>
    </citation>
    <scope>NUCLEOTIDE SEQUENCE</scope>
    <source>
        <strain evidence="4">160909Yilan</strain>
    </source>
</reference>
<dbReference type="Pfam" id="PF24883">
    <property type="entry name" value="NPHP3_N"/>
    <property type="match status" value="1"/>
</dbReference>
<dbReference type="InterPro" id="IPR007111">
    <property type="entry name" value="NACHT_NTPase"/>
</dbReference>
<accession>A0A8H6ZHA0</accession>
<organism evidence="4 5">
    <name type="scientific">Mycena sanguinolenta</name>
    <dbReference type="NCBI Taxonomy" id="230812"/>
    <lineage>
        <taxon>Eukaryota</taxon>
        <taxon>Fungi</taxon>
        <taxon>Dikarya</taxon>
        <taxon>Basidiomycota</taxon>
        <taxon>Agaricomycotina</taxon>
        <taxon>Agaricomycetes</taxon>
        <taxon>Agaricomycetidae</taxon>
        <taxon>Agaricales</taxon>
        <taxon>Marasmiineae</taxon>
        <taxon>Mycenaceae</taxon>
        <taxon>Mycena</taxon>
    </lineage>
</organism>
<evidence type="ECO:0000313" key="5">
    <source>
        <dbReference type="Proteomes" id="UP000623467"/>
    </source>
</evidence>
<sequence length="1481" mass="160442">MSDHLRPPTPSFLGKIKGKNQGRVPSIGQEEDKTDAPEPDAAKPKPSSNRRDEDKTDTSVPDAAQSKASSNKQEEDKTDAPDAAQSNPTDSDSQTIGLEPGAIAKLKEWKTNNRNTKGRKLAKKIHDFLEWEVVTAAQDFIPDSPFPAKTLVKFLLTIIDLGPRVADIQEQTYDFAAEAIESLSTLVTAANEEPDVQKYLEAVRCALIIFYFLHGYQHMYRGVVNEICVWASKHVGEIHLSPDGVKEWRTKLEKAIKNFETTTRIEEQVNQARDRRKNSIKEKLTNHIAANHKHTDQKKSLCAENTRGDIQKQIMKWLSSQDPTDERIFWITGIAGSGKSTLSATIVDNLRKRKTPVAAQFFISRNIPETVDPTKLVPTIALQLAEFSPAAAHKIEAALKDGFPGSQEEQVKELLLAPIRVICKSYDRAVILIDALDELQDAAVSVPKILSLLAPKSKDSDLPAKLRFIVTSRPEYWADIARSKSLNPTMFQQEELATDKVEVHDFIVARFQEIKKEIDLEGPQWNDWPSDSQVSKLSTATDGLFHYAATALKWIQGEIERDGEASQEQVFEKFSKLGIGELKQLYRVILTSFENIDVSTEDTVQRGNRLHGFQHVIGTILVLYKPMTFGQIITLSPQRSFDVRNFLQRSFRSVLIPGTTTSFEEATPQMHKSFRDYIMGEQAPEQFHIHMSHAHFVTAKNCLEVIVRGDSQSDAVLKYSKRHWYKHLREAVEGEATFQDEGIWDLLGGMEKEEVVGGWKGKAFDVFIDVGTVGWRLLERGTDAARVEKISNILIKAKEVRALVFLCCRFLPRSLLLTHLPSSSCLQKLVRAATLSPVLASLTSRPLLASSCRCLVRAAPLLLVLASLTSRPLLACRRECLVRAAPLLPVLASLTSCPLLASSWRCEVRAAPLLLVLAPLTSHPLLASRGVECLVRATPLLPVLALLTSCPLLASREFGVCRSSVEVRAAPLSLEVCAAPLSLVLASLTSRPLLASSGWCLVRAAPLSLEVRAAPLSPVLASLTSCPLLASRGGCRSSVAGPCLTDFPSSSCLQEEVCAEVRAAPLSPEVRAAPMSPTLAPLTSRPLLACRRRCLVRAAPLSPVLALLTSCPVLASREECLVRAAPLSPVLASLTSRPPLASRECFVRAAPLSPVLASLTSCPLLASKSACPSYVAGPCLADFPVLFLPPEIGACCSSVAESACRSSVAGPCLADFPSSSCLQELVRAAPLSPEVRAAPLSPVLSSLTSCPPLASRRECFVRAAPLSPVLASLTSCPLLASRERYRVHAAPLLPVLASLTSCPLLASKSACRSSVAASSSCLQEEVRAAPLSPEVCAAPLSPGLASLTSRPLLASSWRCLVRAAPLSPVLALLTSCPVLASRERCEVRAAPLSPILVLLTSCPLLACRSWCEVRAAPLSLVLALLTSCPLPASSLRCLVCAAPLSPVLASLTSRPLLASIGACRSSVAGPGLTDFLSSSCL</sequence>
<dbReference type="PROSITE" id="PS50837">
    <property type="entry name" value="NACHT"/>
    <property type="match status" value="1"/>
</dbReference>
<evidence type="ECO:0000259" key="3">
    <source>
        <dbReference type="PROSITE" id="PS50837"/>
    </source>
</evidence>
<dbReference type="EMBL" id="JACAZH010000001">
    <property type="protein sequence ID" value="KAF7377329.1"/>
    <property type="molecule type" value="Genomic_DNA"/>
</dbReference>
<gene>
    <name evidence="4" type="ORF">MSAN_00153800</name>
</gene>
<feature type="domain" description="NACHT" evidence="3">
    <location>
        <begin position="327"/>
        <end position="474"/>
    </location>
</feature>
<evidence type="ECO:0000256" key="2">
    <source>
        <dbReference type="SAM" id="MobiDB-lite"/>
    </source>
</evidence>
<dbReference type="PANTHER" id="PTHR10039">
    <property type="entry name" value="AMELOGENIN"/>
    <property type="match status" value="1"/>
</dbReference>
<feature type="compositionally biased region" description="Basic and acidic residues" evidence="2">
    <location>
        <begin position="30"/>
        <end position="57"/>
    </location>
</feature>
<proteinExistence type="predicted"/>
<name>A0A8H6ZHA0_9AGAR</name>
<keyword evidence="5" id="KW-1185">Reference proteome</keyword>
<dbReference type="SUPFAM" id="SSF52540">
    <property type="entry name" value="P-loop containing nucleoside triphosphate hydrolases"/>
    <property type="match status" value="1"/>
</dbReference>
<dbReference type="InterPro" id="IPR056884">
    <property type="entry name" value="NPHP3-like_N"/>
</dbReference>
<comment type="caution">
    <text evidence="4">The sequence shown here is derived from an EMBL/GenBank/DDBJ whole genome shotgun (WGS) entry which is preliminary data.</text>
</comment>
<feature type="compositionally biased region" description="Polar residues" evidence="2">
    <location>
        <begin position="84"/>
        <end position="96"/>
    </location>
</feature>
<feature type="region of interest" description="Disordered" evidence="2">
    <location>
        <begin position="1"/>
        <end position="98"/>
    </location>
</feature>
<dbReference type="InterPro" id="IPR027417">
    <property type="entry name" value="P-loop_NTPase"/>
</dbReference>
<dbReference type="OrthoDB" id="163438at2759"/>
<evidence type="ECO:0000256" key="1">
    <source>
        <dbReference type="ARBA" id="ARBA00022737"/>
    </source>
</evidence>
<evidence type="ECO:0000313" key="4">
    <source>
        <dbReference type="EMBL" id="KAF7377329.1"/>
    </source>
</evidence>